<dbReference type="InterPro" id="IPR043128">
    <property type="entry name" value="Rev_trsase/Diguanyl_cyclase"/>
</dbReference>
<feature type="domain" description="EAL" evidence="1">
    <location>
        <begin position="370"/>
        <end position="623"/>
    </location>
</feature>
<dbReference type="SUPFAM" id="SSF55781">
    <property type="entry name" value="GAF domain-like"/>
    <property type="match status" value="1"/>
</dbReference>
<sequence>MPNNHPNHLIIPEHILDNWQNIVNLAAGILSSPTVMLLRCRESMNERICHNHHSQSELNLDELSACQLHQIVLESGQPLWVSDIEEEPTLSTYLPDAVMSYAGLPLYFPNQIPFGMLVVVDNQIHHFYELEFQLLESLQSAIESHLNILTQQSEINRLNHYIENTLSHDTVDYVNLTQTLHQEIDRRKVVERQLQYNQRHDPSTGFLNRFALEDELKNRLVSCTAHGKRFAVIHIGFSNARHLQTRFGYQEWEGVLKHYHTQLEALELKEIEWLTARPNSTDLVLIVQSCDLKRDVDMLCEKLVLISKTVFNIHHQSIHLHTYIGIAISGEDSTVTELLGQASAAMISCKDSGHLYYYHSEALAQSQLRLHQLENYLLHAVRNGDLMLYFQPKVCPTTRLWMGAEALLRWRHPVLGEISSETLIHLAEKNGLIFEVGNFVLKTAIEKASQWTRYMTDFKIAVNVSAKQLRDIRFVDQVKQFLQAYQLPAHHLEIEVTESGLITDEKVASDILQILHQLGVTLSLDDFGTGYASFSYLKKFPFDCIKIDKSFVHSLAESEEDKEIVRSIIQVAKKLKLQIIIEGVETEAQEQFIIAEGCHYGQGFLYGRPVPADVFENSLNQQMQSQLQQSTKRSQIKDH</sequence>
<keyword evidence="4" id="KW-1185">Reference proteome</keyword>
<name>A0A1M4VIG5_VIBGA</name>
<proteinExistence type="predicted"/>
<dbReference type="Gene3D" id="3.20.20.450">
    <property type="entry name" value="EAL domain"/>
    <property type="match status" value="1"/>
</dbReference>
<dbReference type="Proteomes" id="UP000184159">
    <property type="component" value="Unassembled WGS sequence"/>
</dbReference>
<dbReference type="InterPro" id="IPR003018">
    <property type="entry name" value="GAF"/>
</dbReference>
<dbReference type="AlphaFoldDB" id="A0A1M4VIG5"/>
<evidence type="ECO:0000259" key="2">
    <source>
        <dbReference type="PROSITE" id="PS50887"/>
    </source>
</evidence>
<dbReference type="PROSITE" id="PS50883">
    <property type="entry name" value="EAL"/>
    <property type="match status" value="1"/>
</dbReference>
<dbReference type="CDD" id="cd01948">
    <property type="entry name" value="EAL"/>
    <property type="match status" value="1"/>
</dbReference>
<dbReference type="SMART" id="SM00065">
    <property type="entry name" value="GAF"/>
    <property type="match status" value="1"/>
</dbReference>
<evidence type="ECO:0000259" key="1">
    <source>
        <dbReference type="PROSITE" id="PS50883"/>
    </source>
</evidence>
<gene>
    <name evidence="3" type="ORF">SAMN02745781_00721</name>
</gene>
<dbReference type="Gene3D" id="3.30.450.40">
    <property type="match status" value="1"/>
</dbReference>
<protein>
    <submittedName>
        <fullName evidence="3">Diguanylate cyclase (GGDEF) domain-containing protein</fullName>
    </submittedName>
</protein>
<dbReference type="InterPro" id="IPR029016">
    <property type="entry name" value="GAF-like_dom_sf"/>
</dbReference>
<dbReference type="EMBL" id="FQUH01000002">
    <property type="protein sequence ID" value="SHE68652.1"/>
    <property type="molecule type" value="Genomic_DNA"/>
</dbReference>
<dbReference type="RefSeq" id="WP_072955621.1">
    <property type="nucleotide sequence ID" value="NZ_FQUH01000002.1"/>
</dbReference>
<dbReference type="InterPro" id="IPR000160">
    <property type="entry name" value="GGDEF_dom"/>
</dbReference>
<accession>A0A1M4VIG5</accession>
<dbReference type="SUPFAM" id="SSF55073">
    <property type="entry name" value="Nucleotide cyclase"/>
    <property type="match status" value="1"/>
</dbReference>
<dbReference type="GO" id="GO:0071111">
    <property type="term" value="F:cyclic-guanylate-specific phosphodiesterase activity"/>
    <property type="evidence" value="ECO:0007669"/>
    <property type="project" value="InterPro"/>
</dbReference>
<dbReference type="SMART" id="SM00052">
    <property type="entry name" value="EAL"/>
    <property type="match status" value="1"/>
</dbReference>
<dbReference type="PROSITE" id="PS50887">
    <property type="entry name" value="GGDEF"/>
    <property type="match status" value="1"/>
</dbReference>
<feature type="domain" description="GGDEF" evidence="2">
    <location>
        <begin position="228"/>
        <end position="362"/>
    </location>
</feature>
<dbReference type="PANTHER" id="PTHR33121">
    <property type="entry name" value="CYCLIC DI-GMP PHOSPHODIESTERASE PDEF"/>
    <property type="match status" value="1"/>
</dbReference>
<dbReference type="SUPFAM" id="SSF141868">
    <property type="entry name" value="EAL domain-like"/>
    <property type="match status" value="1"/>
</dbReference>
<dbReference type="Gene3D" id="3.30.70.270">
    <property type="match status" value="1"/>
</dbReference>
<dbReference type="Pfam" id="PF00563">
    <property type="entry name" value="EAL"/>
    <property type="match status" value="1"/>
</dbReference>
<reference evidence="4" key="1">
    <citation type="submission" date="2016-11" db="EMBL/GenBank/DDBJ databases">
        <authorList>
            <person name="Varghese N."/>
            <person name="Submissions S."/>
        </authorList>
    </citation>
    <scope>NUCLEOTIDE SEQUENCE [LARGE SCALE GENOMIC DNA]</scope>
    <source>
        <strain evidence="4">DSM 21264</strain>
    </source>
</reference>
<organism evidence="3 4">
    <name type="scientific">Vibrio gazogenes DSM 21264 = NBRC 103151</name>
    <dbReference type="NCBI Taxonomy" id="1123492"/>
    <lineage>
        <taxon>Bacteria</taxon>
        <taxon>Pseudomonadati</taxon>
        <taxon>Pseudomonadota</taxon>
        <taxon>Gammaproteobacteria</taxon>
        <taxon>Vibrionales</taxon>
        <taxon>Vibrionaceae</taxon>
        <taxon>Vibrio</taxon>
    </lineage>
</organism>
<dbReference type="PANTHER" id="PTHR33121:SF71">
    <property type="entry name" value="OXYGEN SENSOR PROTEIN DOSP"/>
    <property type="match status" value="1"/>
</dbReference>
<dbReference type="SMART" id="SM00267">
    <property type="entry name" value="GGDEF"/>
    <property type="match status" value="1"/>
</dbReference>
<dbReference type="InterPro" id="IPR001633">
    <property type="entry name" value="EAL_dom"/>
</dbReference>
<dbReference type="InterPro" id="IPR029787">
    <property type="entry name" value="Nucleotide_cyclase"/>
</dbReference>
<dbReference type="InterPro" id="IPR035919">
    <property type="entry name" value="EAL_sf"/>
</dbReference>
<dbReference type="Pfam" id="PF00990">
    <property type="entry name" value="GGDEF"/>
    <property type="match status" value="1"/>
</dbReference>
<evidence type="ECO:0000313" key="4">
    <source>
        <dbReference type="Proteomes" id="UP000184159"/>
    </source>
</evidence>
<dbReference type="InterPro" id="IPR050706">
    <property type="entry name" value="Cyclic-di-GMP_PDE-like"/>
</dbReference>
<evidence type="ECO:0000313" key="3">
    <source>
        <dbReference type="EMBL" id="SHE68652.1"/>
    </source>
</evidence>